<organism evidence="1 2">
    <name type="scientific">Candidatus Methanodesulfokora washburnensis</name>
    <dbReference type="NCBI Taxonomy" id="2478471"/>
    <lineage>
        <taxon>Archaea</taxon>
        <taxon>Thermoproteota</taxon>
        <taxon>Candidatus Korarchaeia</taxon>
        <taxon>Candidatus Korarchaeia incertae sedis</taxon>
        <taxon>Candidatus Methanodesulfokora</taxon>
    </lineage>
</organism>
<evidence type="ECO:0000313" key="2">
    <source>
        <dbReference type="Proteomes" id="UP000277582"/>
    </source>
</evidence>
<accession>A0A3R9QJU8</accession>
<proteinExistence type="predicted"/>
<dbReference type="Proteomes" id="UP000277582">
    <property type="component" value="Unassembled WGS sequence"/>
</dbReference>
<sequence length="407" mass="45973">MPELESLAVKPKLSDLIIDTDKDWRGYLIKNLKSLVLQSLTADPALVAGEIWFRSDLGQLRYTPDGLTVYVIDPAPVVDKTWSDTTGHYFNYDPSYQAWSALPAIQLNSPATGHKRSFEDAQTGYCYVHGWLVKQKASLSSRLDIVAKVGAYRSIVATGANLCFVIADPATIDVKARNDSVPWVFMRWDMSTLGYPNGAYGRPLSGYIIFTSPPSYSFSPANPSSLNYNLITQIPNSRRHILYGYADAWPGDWDQWASLQSGVSNTNLRFRVSTPEPEVEVIEDITQYLPVDRAVIARWDGEVRLWIEKKYTGMIVSLGKDVEIVSIDKPNRSISINLFDRMLLSGKEPEKNHRVLDIKVRTDRSDLHRKSSLWRIAIMVRDREYVDVALGDSSWDGDKFGYYISSI</sequence>
<dbReference type="EMBL" id="RCOS01000022">
    <property type="protein sequence ID" value="RSN78284.1"/>
    <property type="molecule type" value="Genomic_DNA"/>
</dbReference>
<gene>
    <name evidence="1" type="ORF">D6D85_01355</name>
</gene>
<keyword evidence="2" id="KW-1185">Reference proteome</keyword>
<evidence type="ECO:0000313" key="1">
    <source>
        <dbReference type="EMBL" id="RSN78284.1"/>
    </source>
</evidence>
<protein>
    <submittedName>
        <fullName evidence="1">Uncharacterized protein</fullName>
    </submittedName>
</protein>
<reference evidence="1 2" key="1">
    <citation type="submission" date="2018-10" db="EMBL/GenBank/DDBJ databases">
        <title>Co-occurring genomic capacity for anaerobic methane metabolism and dissimilatory sulfite reduction discovered in the Korarchaeota.</title>
        <authorList>
            <person name="Mckay L.J."/>
            <person name="Dlakic M."/>
            <person name="Fields M.W."/>
            <person name="Delmont T.O."/>
            <person name="Eren A.M."/>
            <person name="Jay Z.J."/>
            <person name="Klingelsmith K.B."/>
            <person name="Rusch D.B."/>
            <person name="Inskeep W.P."/>
        </authorList>
    </citation>
    <scope>NUCLEOTIDE SEQUENCE [LARGE SCALE GENOMIC DNA]</scope>
    <source>
        <strain evidence="1 2">MDKW</strain>
    </source>
</reference>
<name>A0A3R9QJU8_9CREN</name>
<dbReference type="AlphaFoldDB" id="A0A3R9QJU8"/>
<comment type="caution">
    <text evidence="1">The sequence shown here is derived from an EMBL/GenBank/DDBJ whole genome shotgun (WGS) entry which is preliminary data.</text>
</comment>
<dbReference type="RefSeq" id="WP_125670274.1">
    <property type="nucleotide sequence ID" value="NZ_RCOS01000022.1"/>
</dbReference>